<feature type="domain" description="Protein kinase" evidence="7">
    <location>
        <begin position="303"/>
        <end position="628"/>
    </location>
</feature>
<dbReference type="Gene3D" id="1.10.510.10">
    <property type="entry name" value="Transferase(Phosphotransferase) domain 1"/>
    <property type="match status" value="3"/>
</dbReference>
<keyword evidence="9" id="KW-1185">Reference proteome</keyword>
<comment type="caution">
    <text evidence="8">The sequence shown here is derived from an EMBL/GenBank/DDBJ whole genome shotgun (WGS) entry which is preliminary data.</text>
</comment>
<evidence type="ECO:0000256" key="3">
    <source>
        <dbReference type="ARBA" id="ARBA00022679"/>
    </source>
</evidence>
<protein>
    <recommendedName>
        <fullName evidence="7">Protein kinase domain-containing protein</fullName>
    </recommendedName>
</protein>
<evidence type="ECO:0000259" key="7">
    <source>
        <dbReference type="PROSITE" id="PS50011"/>
    </source>
</evidence>
<proteinExistence type="inferred from homology"/>
<evidence type="ECO:0000256" key="5">
    <source>
        <dbReference type="ARBA" id="ARBA00022777"/>
    </source>
</evidence>
<gene>
    <name evidence="8" type="ORF">CVT25_013669</name>
</gene>
<evidence type="ECO:0000256" key="4">
    <source>
        <dbReference type="ARBA" id="ARBA00022741"/>
    </source>
</evidence>
<dbReference type="PANTHER" id="PTHR24346:SF82">
    <property type="entry name" value="KP78A-RELATED"/>
    <property type="match status" value="1"/>
</dbReference>
<evidence type="ECO:0000313" key="8">
    <source>
        <dbReference type="EMBL" id="PPQ81782.1"/>
    </source>
</evidence>
<dbReference type="GO" id="GO:0004674">
    <property type="term" value="F:protein serine/threonine kinase activity"/>
    <property type="evidence" value="ECO:0007669"/>
    <property type="project" value="UniProtKB-KW"/>
</dbReference>
<dbReference type="InterPro" id="IPR000719">
    <property type="entry name" value="Prot_kinase_dom"/>
</dbReference>
<dbReference type="GO" id="GO:0035556">
    <property type="term" value="P:intracellular signal transduction"/>
    <property type="evidence" value="ECO:0007669"/>
    <property type="project" value="TreeGrafter"/>
</dbReference>
<dbReference type="InterPro" id="IPR011009">
    <property type="entry name" value="Kinase-like_dom_sf"/>
</dbReference>
<dbReference type="PROSITE" id="PS50011">
    <property type="entry name" value="PROTEIN_KINASE_DOM"/>
    <property type="match status" value="1"/>
</dbReference>
<dbReference type="STRING" id="93625.A0A409WTG3"/>
<sequence length="939" mass="108302">MLLPLLVWNFAFQHVREVVDAFGQLIQGIRFLHKHNITHRPRQAFVLDLLKSSTLLVMGQTSPTKGLITSGELFWVEIQPFLLSRGYKLRPRYDSKWKPSWKRPWNFHKHMTECPDFISILRSNLINAIRVRDGARVVIKRVVLENDNVPVLEYLNTPEMRQDPRNNTVPLLEVIALPKRHGEVSPADDAVLLVMPMLFPFMSHILFRHVREIVEALDQLIQGLVLLHELRIAHRDACFLNFMMDPIDVIPSGFHYARNTRQPDGKSRIEYKDRCSVAPVKYYMIDYETAECFPPGVGTVGFYGQVQDIPEMSFTVPYDPFKLDVYQLGSLIRELIKRPNLIDAIRMKDGAKVVIKRVILEYDNVPILQYLNSPEMRMDSRNNAVPLLEVIPLPDTVEVDSKHSVLLVMPMLFPLMSSHLPFRHAKEVVDALDQLIQGIQFLHEHNIAHRDACSLNFMMDPTDVIPSSFHHAEDFYQPDGKTRIDFRDRCSVAPVQYYIIDYETADYFPPTTLCVGFYGQERDVPELSHTAPYDPFKLDIYQLGTLVRMFVEKYKGLDFLEPLGVAMTFHNPEVRLTATKSLERLQLVVSSLKETDLSREIWLRNSTPSLRVIQTVPPDVKAGSHCLFSHIMRVYDGVRVVIKRVVLENDNVPILEYLNTPDMLEDPRNNTVPLLDVLPLPDNIELPSKKESVLLVMPMFFPLMSRYLPFLHVKEVLDALNQLIQGIQFLHEHNIAHRDACLLNFMMDPIDVIPSGFHYTDNYYQPDGKTRIEYIDRCSAAPIKYYLIDYETADYFDTGEQCVGFYGQVKNVPGTSLTIPYDPFKLDVYQLGDVVRRFTEEYEGLDFLETLSKVMTDHDPEMRPTAAGALQLFRHLVSSFGPTDLSQEIWLRETTIEERKAQNMPPNVNNGFIKSCLRMCMKRVTLLFCSIILSRKVVS</sequence>
<evidence type="ECO:0000256" key="1">
    <source>
        <dbReference type="ARBA" id="ARBA00010791"/>
    </source>
</evidence>
<dbReference type="SUPFAM" id="SSF56112">
    <property type="entry name" value="Protein kinase-like (PK-like)"/>
    <property type="match status" value="3"/>
</dbReference>
<organism evidence="8 9">
    <name type="scientific">Psilocybe cyanescens</name>
    <dbReference type="NCBI Taxonomy" id="93625"/>
    <lineage>
        <taxon>Eukaryota</taxon>
        <taxon>Fungi</taxon>
        <taxon>Dikarya</taxon>
        <taxon>Basidiomycota</taxon>
        <taxon>Agaricomycotina</taxon>
        <taxon>Agaricomycetes</taxon>
        <taxon>Agaricomycetidae</taxon>
        <taxon>Agaricales</taxon>
        <taxon>Agaricineae</taxon>
        <taxon>Strophariaceae</taxon>
        <taxon>Psilocybe</taxon>
    </lineage>
</organism>
<evidence type="ECO:0000256" key="2">
    <source>
        <dbReference type="ARBA" id="ARBA00022527"/>
    </source>
</evidence>
<dbReference type="PANTHER" id="PTHR24346">
    <property type="entry name" value="MAP/MICROTUBULE AFFINITY-REGULATING KINASE"/>
    <property type="match status" value="1"/>
</dbReference>
<dbReference type="EMBL" id="NHYD01003211">
    <property type="protein sequence ID" value="PPQ81782.1"/>
    <property type="molecule type" value="Genomic_DNA"/>
</dbReference>
<keyword evidence="6" id="KW-0067">ATP-binding</keyword>
<keyword evidence="5" id="KW-0418">Kinase</keyword>
<dbReference type="AlphaFoldDB" id="A0A409WTG3"/>
<dbReference type="InParanoid" id="A0A409WTG3"/>
<dbReference type="OrthoDB" id="5987198at2759"/>
<name>A0A409WTG3_PSICY</name>
<dbReference type="GO" id="GO:0005737">
    <property type="term" value="C:cytoplasm"/>
    <property type="evidence" value="ECO:0007669"/>
    <property type="project" value="TreeGrafter"/>
</dbReference>
<evidence type="ECO:0000313" key="9">
    <source>
        <dbReference type="Proteomes" id="UP000283269"/>
    </source>
</evidence>
<keyword evidence="2" id="KW-0723">Serine/threonine-protein kinase</keyword>
<dbReference type="GO" id="GO:0005524">
    <property type="term" value="F:ATP binding"/>
    <property type="evidence" value="ECO:0007669"/>
    <property type="project" value="UniProtKB-KW"/>
</dbReference>
<keyword evidence="4" id="KW-0547">Nucleotide-binding</keyword>
<evidence type="ECO:0000256" key="6">
    <source>
        <dbReference type="ARBA" id="ARBA00022840"/>
    </source>
</evidence>
<accession>A0A409WTG3</accession>
<comment type="similarity">
    <text evidence="1">Belongs to the protein kinase superfamily. CAMK Ser/Thr protein kinase family. NIM1 subfamily.</text>
</comment>
<reference evidence="8 9" key="1">
    <citation type="journal article" date="2018" name="Evol. Lett.">
        <title>Horizontal gene cluster transfer increased hallucinogenic mushroom diversity.</title>
        <authorList>
            <person name="Reynolds H.T."/>
            <person name="Vijayakumar V."/>
            <person name="Gluck-Thaler E."/>
            <person name="Korotkin H.B."/>
            <person name="Matheny P.B."/>
            <person name="Slot J.C."/>
        </authorList>
    </citation>
    <scope>NUCLEOTIDE SEQUENCE [LARGE SCALE GENOMIC DNA]</scope>
    <source>
        <strain evidence="8 9">2631</strain>
    </source>
</reference>
<keyword evidence="3" id="KW-0808">Transferase</keyword>
<dbReference type="Proteomes" id="UP000283269">
    <property type="component" value="Unassembled WGS sequence"/>
</dbReference>